<proteinExistence type="predicted"/>
<dbReference type="AlphaFoldDB" id="A0A9N7Z0B3"/>
<feature type="compositionally biased region" description="Polar residues" evidence="1">
    <location>
        <begin position="52"/>
        <end position="63"/>
    </location>
</feature>
<reference evidence="2" key="1">
    <citation type="submission" date="2020-03" db="EMBL/GenBank/DDBJ databases">
        <authorList>
            <person name="Weist P."/>
        </authorList>
    </citation>
    <scope>NUCLEOTIDE SEQUENCE</scope>
</reference>
<keyword evidence="3" id="KW-1185">Reference proteome</keyword>
<evidence type="ECO:0000313" key="3">
    <source>
        <dbReference type="Proteomes" id="UP001153269"/>
    </source>
</evidence>
<feature type="region of interest" description="Disordered" evidence="1">
    <location>
        <begin position="1"/>
        <end position="115"/>
    </location>
</feature>
<comment type="caution">
    <text evidence="2">The sequence shown here is derived from an EMBL/GenBank/DDBJ whole genome shotgun (WGS) entry which is preliminary data.</text>
</comment>
<protein>
    <submittedName>
        <fullName evidence="2">Uncharacterized protein</fullName>
    </submittedName>
</protein>
<sequence>MKKNKPPLTAPVPVNVRPADRPPLDSATGEKQRAAVSQTPCGSSISPGRAQSGPSSVGNTAVTHRQLHSEQLNLDDRGEEKSPTSEFKNLLKAPSAPPLPSIQTDTRVSSSKPSG</sequence>
<dbReference type="EMBL" id="CADEAL010003557">
    <property type="protein sequence ID" value="CAB1445109.1"/>
    <property type="molecule type" value="Genomic_DNA"/>
</dbReference>
<evidence type="ECO:0000313" key="2">
    <source>
        <dbReference type="EMBL" id="CAB1445109.1"/>
    </source>
</evidence>
<accession>A0A9N7Z0B3</accession>
<feature type="compositionally biased region" description="Polar residues" evidence="1">
    <location>
        <begin position="35"/>
        <end position="46"/>
    </location>
</feature>
<name>A0A9N7Z0B3_PLEPL</name>
<feature type="compositionally biased region" description="Basic and acidic residues" evidence="1">
    <location>
        <begin position="18"/>
        <end position="33"/>
    </location>
</feature>
<feature type="compositionally biased region" description="Polar residues" evidence="1">
    <location>
        <begin position="102"/>
        <end position="115"/>
    </location>
</feature>
<dbReference type="Proteomes" id="UP001153269">
    <property type="component" value="Unassembled WGS sequence"/>
</dbReference>
<gene>
    <name evidence="2" type="ORF">PLEPLA_LOCUS32840</name>
</gene>
<evidence type="ECO:0000256" key="1">
    <source>
        <dbReference type="SAM" id="MobiDB-lite"/>
    </source>
</evidence>
<feature type="compositionally biased region" description="Basic and acidic residues" evidence="1">
    <location>
        <begin position="74"/>
        <end position="83"/>
    </location>
</feature>
<organism evidence="2 3">
    <name type="scientific">Pleuronectes platessa</name>
    <name type="common">European plaice</name>
    <dbReference type="NCBI Taxonomy" id="8262"/>
    <lineage>
        <taxon>Eukaryota</taxon>
        <taxon>Metazoa</taxon>
        <taxon>Chordata</taxon>
        <taxon>Craniata</taxon>
        <taxon>Vertebrata</taxon>
        <taxon>Euteleostomi</taxon>
        <taxon>Actinopterygii</taxon>
        <taxon>Neopterygii</taxon>
        <taxon>Teleostei</taxon>
        <taxon>Neoteleostei</taxon>
        <taxon>Acanthomorphata</taxon>
        <taxon>Carangaria</taxon>
        <taxon>Pleuronectiformes</taxon>
        <taxon>Pleuronectoidei</taxon>
        <taxon>Pleuronectidae</taxon>
        <taxon>Pleuronectes</taxon>
    </lineage>
</organism>